<feature type="region of interest" description="Disordered" evidence="5">
    <location>
        <begin position="1"/>
        <end position="224"/>
    </location>
</feature>
<dbReference type="PROSITE" id="PS51935">
    <property type="entry name" value="NLPC_P60"/>
    <property type="match status" value="1"/>
</dbReference>
<keyword evidence="3" id="KW-0378">Hydrolase</keyword>
<dbReference type="GO" id="GO:0006508">
    <property type="term" value="P:proteolysis"/>
    <property type="evidence" value="ECO:0007669"/>
    <property type="project" value="UniProtKB-KW"/>
</dbReference>
<protein>
    <submittedName>
        <fullName evidence="7">Peptidase, M23 family</fullName>
    </submittedName>
</protein>
<feature type="compositionally biased region" description="Basic and acidic residues" evidence="5">
    <location>
        <begin position="169"/>
        <end position="193"/>
    </location>
</feature>
<sequence length="893" mass="99836">MITVPREKEFQRKKKDTRMPVRDSHAEERMDTRQSEQDFNLLRVRDAPSSLGTARSRRYETAAQQAADDTQPFKADVPQQADISIPEHLESRDMDHEPARAPETRNPLEPGTSAPEPRRRDFRYVDSRREDSDSGNSDIGHSTQGESIQTDRRSRMHQHGNKYQQRFQEAAKSEEPKEKPPEAAEGEPKRPSKLEFTADELPPEAKDTKLTKARRKAERTAEKLEQAENRLPARRKLRMETSSDPDTGKAKKRLKFEKEVKTQRAHVKGSVPMRPVKAGANMAVGYAHKKIYQAENENVGIKAAHRTELVSESGLRMAYHRHKTAPYRRVAKLQQKSARANARLAYRQALQDNPELKKNLLARMWQKQKLKRQYAKAAREAKKAGKRAKDTAVTTEKIAASVVHAVKRHPVLCGIVILLLLVFFLIASLFSSFSNIGTGGLGSLAASTYLADDADINNAELIYTEWETDLQMQINRVESDRPGYDEYRYNIGPIEHDPYVLMGYLTSAYQDFTYAQIESVLRELFNGQYSLSFTEETEIRYRTETSIDPETGEETEEEVPYEWHILNVTLTSMPLENLVVSRMDADQKEICEILLQTKGNRQYVKNVFGTNWLPYVTSYYGYRVHPISGEKNYHTGVDIGMPQGTEILAGHDGTVTLAGNAGGYGLCVAIEGEAYEGYSLTTKYGHCSQILVSAGQEVKAGDVIAKVGSTGNSTGPHLHLEVLVDGQYRNPLYFADTGDTSERHLPAAGAGGGGNYFNYDVPPEALADEKFAAMLAEAEKYLGYPYVWGGASPSTSFDCSGYVSWVVNHCGVGWNFGRLTADGLLGVCTPVSSADARPGDLIFFQGTYNTSGASHVGIYVGNGMMIHCGDPISYANINTSYWQQHFYTFGRLP</sequence>
<feature type="compositionally biased region" description="Basic and acidic residues" evidence="5">
    <location>
        <begin position="116"/>
        <end position="132"/>
    </location>
</feature>
<reference evidence="7" key="1">
    <citation type="submission" date="2009-07" db="EMBL/GenBank/DDBJ databases">
        <authorList>
            <person name="Weinstock G."/>
            <person name="Sodergren E."/>
            <person name="Clifton S."/>
            <person name="Fulton L."/>
            <person name="Fulton B."/>
            <person name="Courtney L."/>
            <person name="Fronick C."/>
            <person name="Harrison M."/>
            <person name="Strong C."/>
            <person name="Farmer C."/>
            <person name="Delahaunty K."/>
            <person name="Markovic C."/>
            <person name="Hall O."/>
            <person name="Minx P."/>
            <person name="Tomlinson C."/>
            <person name="Mitreva M."/>
            <person name="Nelson J."/>
            <person name="Hou S."/>
            <person name="Wollam A."/>
            <person name="Pepin K.H."/>
            <person name="Johnson M."/>
            <person name="Bhonagiri V."/>
            <person name="Nash W.E."/>
            <person name="Warren W."/>
            <person name="Chinwalla A."/>
            <person name="Mardis E.R."/>
            <person name="Wilson R.K."/>
        </authorList>
    </citation>
    <scope>NUCLEOTIDE SEQUENCE [LARGE SCALE GENOMIC DNA]</scope>
    <source>
        <strain evidence="7">DSM 14469</strain>
    </source>
</reference>
<dbReference type="GO" id="GO:0004222">
    <property type="term" value="F:metalloendopeptidase activity"/>
    <property type="evidence" value="ECO:0007669"/>
    <property type="project" value="TreeGrafter"/>
</dbReference>
<dbReference type="Pfam" id="PF01551">
    <property type="entry name" value="Peptidase_M23"/>
    <property type="match status" value="1"/>
</dbReference>
<feature type="compositionally biased region" description="Basic and acidic residues" evidence="5">
    <location>
        <begin position="17"/>
        <end position="36"/>
    </location>
</feature>
<accession>C6LD93</accession>
<dbReference type="PANTHER" id="PTHR21666">
    <property type="entry name" value="PEPTIDASE-RELATED"/>
    <property type="match status" value="1"/>
</dbReference>
<evidence type="ECO:0000256" key="1">
    <source>
        <dbReference type="ARBA" id="ARBA00007074"/>
    </source>
</evidence>
<evidence type="ECO:0000313" key="8">
    <source>
        <dbReference type="Proteomes" id="UP000005561"/>
    </source>
</evidence>
<dbReference type="EMBL" id="ACCL02000006">
    <property type="protein sequence ID" value="EET61327.1"/>
    <property type="molecule type" value="Genomic_DNA"/>
</dbReference>
<dbReference type="CDD" id="cd12797">
    <property type="entry name" value="M23_peptidase"/>
    <property type="match status" value="1"/>
</dbReference>
<proteinExistence type="inferred from homology"/>
<evidence type="ECO:0000256" key="2">
    <source>
        <dbReference type="ARBA" id="ARBA00022670"/>
    </source>
</evidence>
<evidence type="ECO:0000256" key="4">
    <source>
        <dbReference type="ARBA" id="ARBA00022807"/>
    </source>
</evidence>
<organism evidence="7 8">
    <name type="scientific">Marvinbryantia formatexigens DSM 14469</name>
    <dbReference type="NCBI Taxonomy" id="478749"/>
    <lineage>
        <taxon>Bacteria</taxon>
        <taxon>Bacillati</taxon>
        <taxon>Bacillota</taxon>
        <taxon>Clostridia</taxon>
        <taxon>Lachnospirales</taxon>
        <taxon>Lachnospiraceae</taxon>
        <taxon>Marvinbryantia</taxon>
    </lineage>
</organism>
<dbReference type="Gene3D" id="3.90.1720.10">
    <property type="entry name" value="endopeptidase domain like (from Nostoc punctiforme)"/>
    <property type="match status" value="1"/>
</dbReference>
<keyword evidence="4" id="KW-0788">Thiol protease</keyword>
<dbReference type="InterPro" id="IPR011055">
    <property type="entry name" value="Dup_hybrid_motif"/>
</dbReference>
<gene>
    <name evidence="7" type="ORF">BRYFOR_06502</name>
</gene>
<comment type="similarity">
    <text evidence="1">Belongs to the peptidase C40 family.</text>
</comment>
<evidence type="ECO:0000256" key="3">
    <source>
        <dbReference type="ARBA" id="ARBA00022801"/>
    </source>
</evidence>
<dbReference type="Gene3D" id="2.70.70.10">
    <property type="entry name" value="Glucose Permease (Domain IIA)"/>
    <property type="match status" value="1"/>
</dbReference>
<dbReference type="PANTHER" id="PTHR21666:SF270">
    <property type="entry name" value="MUREIN HYDROLASE ACTIVATOR ENVC"/>
    <property type="match status" value="1"/>
</dbReference>
<feature type="compositionally biased region" description="Polar residues" evidence="5">
    <location>
        <begin position="134"/>
        <end position="148"/>
    </location>
</feature>
<dbReference type="InterPro" id="IPR016047">
    <property type="entry name" value="M23ase_b-sheet_dom"/>
</dbReference>
<comment type="caution">
    <text evidence="7">The sequence shown here is derived from an EMBL/GenBank/DDBJ whole genome shotgun (WGS) entry which is preliminary data.</text>
</comment>
<keyword evidence="2" id="KW-0645">Protease</keyword>
<dbReference type="SUPFAM" id="SSF54001">
    <property type="entry name" value="Cysteine proteinases"/>
    <property type="match status" value="1"/>
</dbReference>
<dbReference type="SUPFAM" id="SSF51261">
    <property type="entry name" value="Duplicated hybrid motif"/>
    <property type="match status" value="1"/>
</dbReference>
<dbReference type="InterPro" id="IPR038765">
    <property type="entry name" value="Papain-like_cys_pep_sf"/>
</dbReference>
<evidence type="ECO:0000313" key="7">
    <source>
        <dbReference type="EMBL" id="EET61327.1"/>
    </source>
</evidence>
<dbReference type="AlphaFoldDB" id="C6LD93"/>
<feature type="compositionally biased region" description="Basic and acidic residues" evidence="5">
    <location>
        <begin position="85"/>
        <end position="103"/>
    </location>
</feature>
<dbReference type="STRING" id="168384.SAMN05660368_01461"/>
<keyword evidence="8" id="KW-1185">Reference proteome</keyword>
<dbReference type="eggNOG" id="COG0739">
    <property type="taxonomic scope" value="Bacteria"/>
</dbReference>
<feature type="compositionally biased region" description="Basic and acidic residues" evidence="5">
    <location>
        <begin position="1"/>
        <end position="10"/>
    </location>
</feature>
<name>C6LD93_9FIRM</name>
<dbReference type="Pfam" id="PF00877">
    <property type="entry name" value="NLPC_P60"/>
    <property type="match status" value="1"/>
</dbReference>
<dbReference type="InterPro" id="IPR050570">
    <property type="entry name" value="Cell_wall_metabolism_enzyme"/>
</dbReference>
<dbReference type="InterPro" id="IPR000064">
    <property type="entry name" value="NLP_P60_dom"/>
</dbReference>
<dbReference type="GO" id="GO:0008234">
    <property type="term" value="F:cysteine-type peptidase activity"/>
    <property type="evidence" value="ECO:0007669"/>
    <property type="project" value="UniProtKB-KW"/>
</dbReference>
<feature type="compositionally biased region" description="Low complexity" evidence="5">
    <location>
        <begin position="61"/>
        <end position="70"/>
    </location>
</feature>
<dbReference type="eggNOG" id="COG0791">
    <property type="taxonomic scope" value="Bacteria"/>
</dbReference>
<dbReference type="MEROPS" id="M23.011"/>
<feature type="domain" description="NlpC/P60" evidence="6">
    <location>
        <begin position="768"/>
        <end position="893"/>
    </location>
</feature>
<dbReference type="NCBIfam" id="NF045974">
    <property type="entry name" value="conju_CD1108"/>
    <property type="match status" value="1"/>
</dbReference>
<evidence type="ECO:0000259" key="6">
    <source>
        <dbReference type="PROSITE" id="PS51935"/>
    </source>
</evidence>
<evidence type="ECO:0000256" key="5">
    <source>
        <dbReference type="SAM" id="MobiDB-lite"/>
    </source>
</evidence>
<dbReference type="Proteomes" id="UP000005561">
    <property type="component" value="Unassembled WGS sequence"/>
</dbReference>